<comment type="caution">
    <text evidence="2">The sequence shown here is derived from an EMBL/GenBank/DDBJ whole genome shotgun (WGS) entry which is preliminary data.</text>
</comment>
<dbReference type="GeneID" id="40322428"/>
<dbReference type="EMBL" id="MKKU01000889">
    <property type="protein sequence ID" value="RNF00388.1"/>
    <property type="molecule type" value="Genomic_DNA"/>
</dbReference>
<reference evidence="2 3" key="1">
    <citation type="journal article" date="2018" name="BMC Genomics">
        <title>Genomic comparison of Trypanosoma conorhini and Trypanosoma rangeli to Trypanosoma cruzi strains of high and low virulence.</title>
        <authorList>
            <person name="Bradwell K.R."/>
            <person name="Koparde V.N."/>
            <person name="Matveyev A.V."/>
            <person name="Serrano M.G."/>
            <person name="Alves J.M."/>
            <person name="Parikh H."/>
            <person name="Huang B."/>
            <person name="Lee V."/>
            <person name="Espinosa-Alvarez O."/>
            <person name="Ortiz P.A."/>
            <person name="Costa-Martins A.G."/>
            <person name="Teixeira M.M."/>
            <person name="Buck G.A."/>
        </authorList>
    </citation>
    <scope>NUCLEOTIDE SEQUENCE [LARGE SCALE GENOMIC DNA]</scope>
    <source>
        <strain evidence="2 3">025E</strain>
    </source>
</reference>
<dbReference type="AlphaFoldDB" id="A0A422N4I5"/>
<name>A0A422N4I5_9TRYP</name>
<dbReference type="RefSeq" id="XP_029224238.1">
    <property type="nucleotide sequence ID" value="XM_029375656.1"/>
</dbReference>
<protein>
    <submittedName>
        <fullName evidence="2">Uncharacterized protein</fullName>
    </submittedName>
</protein>
<sequence>MEAASPSPVLFPAFCWVPTETLQPGRSHTAGICTPRARGGASALVVHLLQVGVRKAVVARFAEAQLLRPPAFPLDVLLNGRVPPLPLALLRVVHRGVDGGGSEEAAEEHLLVAQPPPPDPRLTGLLPAEQTGV</sequence>
<organism evidence="2 3">
    <name type="scientific">Trypanosoma conorhini</name>
    <dbReference type="NCBI Taxonomy" id="83891"/>
    <lineage>
        <taxon>Eukaryota</taxon>
        <taxon>Discoba</taxon>
        <taxon>Euglenozoa</taxon>
        <taxon>Kinetoplastea</taxon>
        <taxon>Metakinetoplastina</taxon>
        <taxon>Trypanosomatida</taxon>
        <taxon>Trypanosomatidae</taxon>
        <taxon>Trypanosoma</taxon>
    </lineage>
</organism>
<evidence type="ECO:0000313" key="2">
    <source>
        <dbReference type="EMBL" id="RNF00388.1"/>
    </source>
</evidence>
<keyword evidence="3" id="KW-1185">Reference proteome</keyword>
<dbReference type="Proteomes" id="UP000284403">
    <property type="component" value="Unassembled WGS sequence"/>
</dbReference>
<proteinExistence type="predicted"/>
<evidence type="ECO:0000313" key="3">
    <source>
        <dbReference type="Proteomes" id="UP000284403"/>
    </source>
</evidence>
<feature type="region of interest" description="Disordered" evidence="1">
    <location>
        <begin position="100"/>
        <end position="133"/>
    </location>
</feature>
<evidence type="ECO:0000256" key="1">
    <source>
        <dbReference type="SAM" id="MobiDB-lite"/>
    </source>
</evidence>
<accession>A0A422N4I5</accession>
<gene>
    <name evidence="2" type="ORF">Tco025E_08817</name>
</gene>